<sequence>MASQKQRKISNLKKALDKLDKALLIDEKKIAGQIKAAGFLCKKCAQCCMAEFGDNTVMIFPSEINCICEKTGLSRDDFVIPTPSGDRDTKGNIHTFEWVMKKNGDCIFLKNNQCEIYECRPYICRTYPFFLLDGKLEISECIGLGGNINDEESLILATLLKQRYIKEITESIALLERFNGFIPDGSGNVCVHDSEGEHWLVTNPDQAN</sequence>
<keyword evidence="1" id="KW-0966">Cell projection</keyword>
<evidence type="ECO:0000313" key="1">
    <source>
        <dbReference type="EMBL" id="KPQ41165.1"/>
    </source>
</evidence>
<keyword evidence="1" id="KW-0969">Cilium</keyword>
<dbReference type="GO" id="GO:0008168">
    <property type="term" value="F:methyltransferase activity"/>
    <property type="evidence" value="ECO:0007669"/>
    <property type="project" value="UniProtKB-KW"/>
</dbReference>
<reference evidence="1" key="1">
    <citation type="submission" date="2015-09" db="EMBL/GenBank/DDBJ databases">
        <title>A metagenomics-based metabolic model of nitrate-dependent anaerobic oxidation of methane by Methanoperedens-like archaea.</title>
        <authorList>
            <person name="Arshad A."/>
            <person name="Speth D.R."/>
            <person name="De Graaf R.M."/>
            <person name="Op Den Camp H.J."/>
            <person name="Jetten M.S."/>
            <person name="Welte C.U."/>
        </authorList>
    </citation>
    <scope>NUCLEOTIDE SEQUENCE [LARGE SCALE GENOMIC DNA]</scope>
</reference>
<keyword evidence="1" id="KW-0282">Flagellum</keyword>
<dbReference type="PANTHER" id="PTHR35866:SF2">
    <property type="entry name" value="YKGJ FAMILY CYSTEINE CLUSTER PROTEIN"/>
    <property type="match status" value="1"/>
</dbReference>
<name>A0A0P8C3P4_9EURY</name>
<organism evidence="1">
    <name type="scientific">Candidatus Methanoperedens nitratireducens</name>
    <dbReference type="NCBI Taxonomy" id="1392998"/>
    <lineage>
        <taxon>Archaea</taxon>
        <taxon>Methanobacteriati</taxon>
        <taxon>Methanobacteriota</taxon>
        <taxon>Stenosarchaea group</taxon>
        <taxon>Methanomicrobia</taxon>
        <taxon>Methanosarcinales</taxon>
        <taxon>ANME-2 cluster</taxon>
        <taxon>Candidatus Methanoperedentaceae</taxon>
        <taxon>Candidatus Methanoperedens</taxon>
    </lineage>
</organism>
<protein>
    <submittedName>
        <fullName evidence="1">Flagellin N-methylase</fullName>
    </submittedName>
</protein>
<accession>A0A0P8C3P4</accession>
<proteinExistence type="predicted"/>
<keyword evidence="1" id="KW-0808">Transferase</keyword>
<dbReference type="Proteomes" id="UP000050360">
    <property type="component" value="Unassembled WGS sequence"/>
</dbReference>
<gene>
    <name evidence="1" type="ORF">MPEBLZ_04287</name>
</gene>
<dbReference type="InterPro" id="IPR005358">
    <property type="entry name" value="Puta_zinc/iron-chelating_dom"/>
</dbReference>
<comment type="caution">
    <text evidence="1">The sequence shown here is derived from an EMBL/GenBank/DDBJ whole genome shotgun (WGS) entry which is preliminary data.</text>
</comment>
<dbReference type="PANTHER" id="PTHR35866">
    <property type="entry name" value="PUTATIVE-RELATED"/>
    <property type="match status" value="1"/>
</dbReference>
<dbReference type="GO" id="GO:0032259">
    <property type="term" value="P:methylation"/>
    <property type="evidence" value="ECO:0007669"/>
    <property type="project" value="UniProtKB-KW"/>
</dbReference>
<dbReference type="AlphaFoldDB" id="A0A0P8C3P4"/>
<dbReference type="EMBL" id="LKCM01000418">
    <property type="protein sequence ID" value="KPQ41165.1"/>
    <property type="molecule type" value="Genomic_DNA"/>
</dbReference>
<keyword evidence="1" id="KW-0489">Methyltransferase</keyword>
<dbReference type="Pfam" id="PF03692">
    <property type="entry name" value="CxxCxxCC"/>
    <property type="match status" value="1"/>
</dbReference>